<proteinExistence type="predicted"/>
<evidence type="ECO:0000313" key="2">
    <source>
        <dbReference type="Proteomes" id="UP001239111"/>
    </source>
</evidence>
<reference evidence="1" key="1">
    <citation type="submission" date="2023-04" db="EMBL/GenBank/DDBJ databases">
        <title>A chromosome-level genome assembly of the parasitoid wasp Eretmocerus hayati.</title>
        <authorList>
            <person name="Zhong Y."/>
            <person name="Liu S."/>
            <person name="Liu Y."/>
        </authorList>
    </citation>
    <scope>NUCLEOTIDE SEQUENCE</scope>
    <source>
        <strain evidence="1">ZJU_SS_LIU_2023</strain>
    </source>
</reference>
<accession>A0ACC2PMH6</accession>
<organism evidence="1 2">
    <name type="scientific">Eretmocerus hayati</name>
    <dbReference type="NCBI Taxonomy" id="131215"/>
    <lineage>
        <taxon>Eukaryota</taxon>
        <taxon>Metazoa</taxon>
        <taxon>Ecdysozoa</taxon>
        <taxon>Arthropoda</taxon>
        <taxon>Hexapoda</taxon>
        <taxon>Insecta</taxon>
        <taxon>Pterygota</taxon>
        <taxon>Neoptera</taxon>
        <taxon>Endopterygota</taxon>
        <taxon>Hymenoptera</taxon>
        <taxon>Apocrita</taxon>
        <taxon>Proctotrupomorpha</taxon>
        <taxon>Chalcidoidea</taxon>
        <taxon>Aphelinidae</taxon>
        <taxon>Aphelininae</taxon>
        <taxon>Eretmocerus</taxon>
    </lineage>
</organism>
<comment type="caution">
    <text evidence="1">The sequence shown here is derived from an EMBL/GenBank/DDBJ whole genome shotgun (WGS) entry which is preliminary data.</text>
</comment>
<dbReference type="EMBL" id="CM056741">
    <property type="protein sequence ID" value="KAJ8684592.1"/>
    <property type="molecule type" value="Genomic_DNA"/>
</dbReference>
<evidence type="ECO:0000313" key="1">
    <source>
        <dbReference type="EMBL" id="KAJ8684592.1"/>
    </source>
</evidence>
<sequence length="516" mass="59056">MTESVGIFGGLDPTNNFVEILTKREVMNNLKTTTFCHDIVGVVTKVYLCNRGMKILNLEIKVEDDSTWALVAWEDDAEIFEDTFHIGHVYHFDGLYIQAPKKNPNVEADYCCGKSIKLTIKSNTVVTDLTKLYFPQQNIQEIVPSEVKHQDIKFYEKIQNCVDENFKNNSFVGLKAFIRVPFVQANPDVPLRWGALTDGDMKITTVIRNYSDDTVTEQKKKELQDIRLIVKTPQKPDKDSPHSLTGSAVKKRIERARIEISPHGGEAIYASGKRETAIRFERNEHPRRIEADNYKGSHSIVLLAVCDSEYNFTYYDVGSYGRRSDGGVYAESSLAEKLLDGSLDIPPPEIVVEGEPPLHYCFFGDEAFPLQPWLMCPFPGKGCCFLEQRLFNYRMGQPRRFIENTFGILASRWRIFRKPILMQPIYLIDLAKAAVCLHNWLRMTDQDYIPNGLADRQNQDGQIIPGRWREECQNDTAFAPLEHTTRSLGSQAIDIRQRFCNLFSTSYAIPGQYRHV</sequence>
<name>A0ACC2PMH6_9HYME</name>
<keyword evidence="2" id="KW-1185">Reference proteome</keyword>
<gene>
    <name evidence="1" type="ORF">QAD02_020384</name>
</gene>
<protein>
    <submittedName>
        <fullName evidence="1">Uncharacterized protein</fullName>
    </submittedName>
</protein>
<dbReference type="Proteomes" id="UP001239111">
    <property type="component" value="Chromosome 1"/>
</dbReference>